<dbReference type="Gene3D" id="3.90.25.10">
    <property type="entry name" value="UDP-galactose 4-epimerase, domain 1"/>
    <property type="match status" value="1"/>
</dbReference>
<dbReference type="NCBIfam" id="TIGR02622">
    <property type="entry name" value="CDP_4_6_dhtase"/>
    <property type="match status" value="1"/>
</dbReference>
<protein>
    <submittedName>
        <fullName evidence="2">CDP-glucose 4,6-dehydratase</fullName>
    </submittedName>
</protein>
<dbReference type="SUPFAM" id="SSF51735">
    <property type="entry name" value="NAD(P)-binding Rossmann-fold domains"/>
    <property type="match status" value="1"/>
</dbReference>
<reference evidence="3" key="1">
    <citation type="journal article" date="2015" name="MBio">
        <title>Genome-Resolved Metagenomic Analysis Reveals Roles for Candidate Phyla and Other Microbial Community Members in Biogeochemical Transformations in Oil Reservoirs.</title>
        <authorList>
            <person name="Hu P."/>
            <person name="Tom L."/>
            <person name="Singh A."/>
            <person name="Thomas B.C."/>
            <person name="Baker B.J."/>
            <person name="Piceno Y.M."/>
            <person name="Andersen G.L."/>
            <person name="Banfield J.F."/>
        </authorList>
    </citation>
    <scope>NUCLEOTIDE SEQUENCE [LARGE SCALE GENOMIC DNA]</scope>
</reference>
<dbReference type="PANTHER" id="PTHR43000">
    <property type="entry name" value="DTDP-D-GLUCOSE 4,6-DEHYDRATASE-RELATED"/>
    <property type="match status" value="1"/>
</dbReference>
<proteinExistence type="predicted"/>
<dbReference type="Proteomes" id="UP000053467">
    <property type="component" value="Unassembled WGS sequence"/>
</dbReference>
<dbReference type="InterPro" id="IPR016040">
    <property type="entry name" value="NAD(P)-bd_dom"/>
</dbReference>
<dbReference type="EMBL" id="LGGX01000026">
    <property type="protein sequence ID" value="KUK86176.1"/>
    <property type="molecule type" value="Genomic_DNA"/>
</dbReference>
<dbReference type="InterPro" id="IPR036291">
    <property type="entry name" value="NAD(P)-bd_dom_sf"/>
</dbReference>
<dbReference type="Gene3D" id="3.40.50.720">
    <property type="entry name" value="NAD(P)-binding Rossmann-like Domain"/>
    <property type="match status" value="1"/>
</dbReference>
<dbReference type="InterPro" id="IPR013445">
    <property type="entry name" value="CDP_4_6_deHydtase"/>
</dbReference>
<gene>
    <name evidence="2" type="ORF">XE03_1670</name>
</gene>
<dbReference type="CDD" id="cd05252">
    <property type="entry name" value="CDP_GD_SDR_e"/>
    <property type="match status" value="1"/>
</dbReference>
<feature type="domain" description="NAD(P)-binding" evidence="1">
    <location>
        <begin position="24"/>
        <end position="340"/>
    </location>
</feature>
<organism evidence="2 3">
    <name type="scientific">candidate division TA06 bacterium 34_109</name>
    <dbReference type="NCBI Taxonomy" id="1635277"/>
    <lineage>
        <taxon>Bacteria</taxon>
        <taxon>Bacteria division TA06</taxon>
    </lineage>
</organism>
<dbReference type="AlphaFoldDB" id="A0A101HZU9"/>
<comment type="caution">
    <text evidence="2">The sequence shown here is derived from an EMBL/GenBank/DDBJ whole genome shotgun (WGS) entry which is preliminary data.</text>
</comment>
<evidence type="ECO:0000313" key="3">
    <source>
        <dbReference type="Proteomes" id="UP000053467"/>
    </source>
</evidence>
<evidence type="ECO:0000259" key="1">
    <source>
        <dbReference type="Pfam" id="PF16363"/>
    </source>
</evidence>
<name>A0A101HZU9_UNCT6</name>
<dbReference type="Pfam" id="PF16363">
    <property type="entry name" value="GDP_Man_Dehyd"/>
    <property type="match status" value="1"/>
</dbReference>
<accession>A0A101HZU9</accession>
<evidence type="ECO:0000313" key="2">
    <source>
        <dbReference type="EMBL" id="KUK86176.1"/>
    </source>
</evidence>
<sequence>MINKDPLAANFQLIKDVFRNKIVLVTGHTGFKGSWLSLWLTELGANVIGYALAPFTEPNLFKVLKLDKRITSIISDIRDVKALKDVFREYRPQFVFHMAAQALVRDSYANPRYTYETNIMGTVNVFEAARSTDSVRIVLNITSDKCYENKEWIWGYRESDPLGGYDPYSSSKGCAEIITTAYRKSYFDSQKYNEYKISLSSVRAGNVIGGGDWAKDRLVPDCIRALSNDQEIKIRSPEAIRPWQHVLEPLSGYLLLAAKMYKDSQKYAGAWNFGPREEDGISVKDLVKGIIKYWGKGNWQDISQKSSNPLHESQYLKLDCSKARQILGWKPVWEINKALEHTVGWYRKFYSNSTEMGSYTEMQIKEYMKEMTGHD</sequence>
<dbReference type="PATRIC" id="fig|1635277.3.peg.1109"/>